<dbReference type="InterPro" id="IPR036962">
    <property type="entry name" value="Glyco_hydro_3_N_sf"/>
</dbReference>
<comment type="catalytic activity">
    <reaction evidence="1">
        <text>Hydrolysis of terminal non-reducing N-acetyl-D-hexosamine residues in N-acetyl-beta-D-hexosaminides.</text>
        <dbReference type="EC" id="3.2.1.52"/>
    </reaction>
</comment>
<accession>A0A2T1M0Y9</accession>
<dbReference type="Pfam" id="PF00933">
    <property type="entry name" value="Glyco_hydro_3"/>
    <property type="match status" value="1"/>
</dbReference>
<dbReference type="InterPro" id="IPR017853">
    <property type="entry name" value="GH"/>
</dbReference>
<keyword evidence="9" id="KW-1185">Reference proteome</keyword>
<dbReference type="EMBL" id="PXOH01000005">
    <property type="protein sequence ID" value="PSF38255.1"/>
    <property type="molecule type" value="Genomic_DNA"/>
</dbReference>
<gene>
    <name evidence="8" type="ORF">C7H19_07240</name>
</gene>
<organism evidence="8 9">
    <name type="scientific">Aphanothece hegewaldii CCALA 016</name>
    <dbReference type="NCBI Taxonomy" id="2107694"/>
    <lineage>
        <taxon>Bacteria</taxon>
        <taxon>Bacillati</taxon>
        <taxon>Cyanobacteriota</taxon>
        <taxon>Cyanophyceae</taxon>
        <taxon>Oscillatoriophycideae</taxon>
        <taxon>Chroococcales</taxon>
        <taxon>Aphanothecaceae</taxon>
        <taxon>Aphanothece</taxon>
    </lineage>
</organism>
<evidence type="ECO:0000256" key="4">
    <source>
        <dbReference type="ARBA" id="ARBA00022801"/>
    </source>
</evidence>
<dbReference type="SUPFAM" id="SSF51445">
    <property type="entry name" value="(Trans)glycosidases"/>
    <property type="match status" value="1"/>
</dbReference>
<dbReference type="PANTHER" id="PTHR30480">
    <property type="entry name" value="BETA-HEXOSAMINIDASE-RELATED"/>
    <property type="match status" value="1"/>
</dbReference>
<evidence type="ECO:0000256" key="3">
    <source>
        <dbReference type="ARBA" id="ARBA00012663"/>
    </source>
</evidence>
<proteinExistence type="inferred from homology"/>
<dbReference type="Gene3D" id="3.20.20.300">
    <property type="entry name" value="Glycoside hydrolase, family 3, N-terminal domain"/>
    <property type="match status" value="1"/>
</dbReference>
<dbReference type="OrthoDB" id="9805821at2"/>
<reference evidence="8 9" key="2">
    <citation type="submission" date="2018-03" db="EMBL/GenBank/DDBJ databases">
        <authorList>
            <person name="Keele B.F."/>
        </authorList>
    </citation>
    <scope>NUCLEOTIDE SEQUENCE [LARGE SCALE GENOMIC DNA]</scope>
    <source>
        <strain evidence="8 9">CCALA 016</strain>
    </source>
</reference>
<evidence type="ECO:0000313" key="8">
    <source>
        <dbReference type="EMBL" id="PSF38255.1"/>
    </source>
</evidence>
<dbReference type="GO" id="GO:0005975">
    <property type="term" value="P:carbohydrate metabolic process"/>
    <property type="evidence" value="ECO:0007669"/>
    <property type="project" value="InterPro"/>
</dbReference>
<comment type="similarity">
    <text evidence="2">Belongs to the glycosyl hydrolase 3 family.</text>
</comment>
<evidence type="ECO:0000259" key="6">
    <source>
        <dbReference type="Pfam" id="PF00933"/>
    </source>
</evidence>
<dbReference type="InterPro" id="IPR050226">
    <property type="entry name" value="NagZ_Beta-hexosaminidase"/>
</dbReference>
<sequence>MKSVLNWSQWSLKEQIGQMIVVRTCGFLFDHQIRYPAWEASNAQLQQWLESLNLGGVILLGGSAVELKERSHTIQSWSQTPLLIAADIEEGVGQRFTGATWFPPPMALGEIAKTNPTEAIQYAKQFGAITAQEALAIGINWILAPVVDVNNNPDNPVINIRAFGDTPELVSQLITSFIHGAAPYPILTTAKHFPGHGDTSTDSHLNLPVLEHSPARLAEIELPPFQAAISAGVDSVMTAHLLIPAWDSIRPATLSPEILTGQLRKKLGFDGLIVTDALIMGGVTNQYTPEEIAVMAVEAGADILLMPSDPIIAIEAVYQAVQTGRISQERIIESVSRICQLKDKLKPSHHSVSNFFSDLSSPIAHDTVVSILTRSMKIGGKLPIILDEAKKRNLIVVDDVLNCDFLDRHTPAVTIPKQLGYEIQIVDQNTLGCIVEDSRQTLLQVFIRGNPFRGTAGLTETAQQVYQNLLKSRSLQGVIIYGSPYVLEWFESQMTNDLPWIFSYGQIPLAQKLACDRMFNLNIEQDKKDKTFTN</sequence>
<dbReference type="InterPro" id="IPR001764">
    <property type="entry name" value="Glyco_hydro_3_N"/>
</dbReference>
<dbReference type="InterPro" id="IPR041518">
    <property type="entry name" value="Bac_GH3_C"/>
</dbReference>
<reference evidence="8 9" key="1">
    <citation type="submission" date="2018-03" db="EMBL/GenBank/DDBJ databases">
        <title>The ancient ancestry and fast evolution of plastids.</title>
        <authorList>
            <person name="Moore K.R."/>
            <person name="Magnabosco C."/>
            <person name="Momper L."/>
            <person name="Gold D.A."/>
            <person name="Bosak T."/>
            <person name="Fournier G.P."/>
        </authorList>
    </citation>
    <scope>NUCLEOTIDE SEQUENCE [LARGE SCALE GENOMIC DNA]</scope>
    <source>
        <strain evidence="8 9">CCALA 016</strain>
    </source>
</reference>
<name>A0A2T1M0Y9_9CHRO</name>
<feature type="domain" description="Glycoside hydrolase family 3 N-terminal" evidence="6">
    <location>
        <begin position="12"/>
        <end position="340"/>
    </location>
</feature>
<dbReference type="GO" id="GO:0004563">
    <property type="term" value="F:beta-N-acetylhexosaminidase activity"/>
    <property type="evidence" value="ECO:0007669"/>
    <property type="project" value="UniProtKB-EC"/>
</dbReference>
<keyword evidence="5" id="KW-0326">Glycosidase</keyword>
<comment type="caution">
    <text evidence="8">The sequence shown here is derived from an EMBL/GenBank/DDBJ whole genome shotgun (WGS) entry which is preliminary data.</text>
</comment>
<dbReference type="Proteomes" id="UP000239001">
    <property type="component" value="Unassembled WGS sequence"/>
</dbReference>
<dbReference type="GO" id="GO:0009254">
    <property type="term" value="P:peptidoglycan turnover"/>
    <property type="evidence" value="ECO:0007669"/>
    <property type="project" value="TreeGrafter"/>
</dbReference>
<dbReference type="AlphaFoldDB" id="A0A2T1M0Y9"/>
<feature type="domain" description="Bacterial Glycosyl hydrolase family 3 C-terminal" evidence="7">
    <location>
        <begin position="388"/>
        <end position="519"/>
    </location>
</feature>
<evidence type="ECO:0000313" key="9">
    <source>
        <dbReference type="Proteomes" id="UP000239001"/>
    </source>
</evidence>
<dbReference type="Pfam" id="PF18034">
    <property type="entry name" value="Bac_GH3_C"/>
    <property type="match status" value="1"/>
</dbReference>
<evidence type="ECO:0000256" key="5">
    <source>
        <dbReference type="ARBA" id="ARBA00023295"/>
    </source>
</evidence>
<protein>
    <recommendedName>
        <fullName evidence="3">beta-N-acetylhexosaminidase</fullName>
        <ecNumber evidence="3">3.2.1.52</ecNumber>
    </recommendedName>
</protein>
<evidence type="ECO:0000256" key="1">
    <source>
        <dbReference type="ARBA" id="ARBA00001231"/>
    </source>
</evidence>
<keyword evidence="4" id="KW-0378">Hydrolase</keyword>
<evidence type="ECO:0000259" key="7">
    <source>
        <dbReference type="Pfam" id="PF18034"/>
    </source>
</evidence>
<dbReference type="PANTHER" id="PTHR30480:SF13">
    <property type="entry name" value="BETA-HEXOSAMINIDASE"/>
    <property type="match status" value="1"/>
</dbReference>
<dbReference type="EC" id="3.2.1.52" evidence="3"/>
<dbReference type="Gene3D" id="3.40.50.10870">
    <property type="entry name" value="Glycosyl hydrolase family 3"/>
    <property type="match status" value="1"/>
</dbReference>
<evidence type="ECO:0000256" key="2">
    <source>
        <dbReference type="ARBA" id="ARBA00005336"/>
    </source>
</evidence>